<feature type="compositionally biased region" description="Pro residues" evidence="1">
    <location>
        <begin position="23"/>
        <end position="41"/>
    </location>
</feature>
<dbReference type="InterPro" id="IPR035992">
    <property type="entry name" value="Ricin_B-like_lectins"/>
</dbReference>
<protein>
    <submittedName>
        <fullName evidence="2">Uncharacterized protein</fullName>
    </submittedName>
</protein>
<dbReference type="PANTHER" id="PTHR31257">
    <property type="entry name" value="RICIN B-LIKE LECTIN EULS3"/>
    <property type="match status" value="1"/>
</dbReference>
<accession>A0AA38VWZ0</accession>
<feature type="compositionally biased region" description="Basic residues" evidence="1">
    <location>
        <begin position="109"/>
        <end position="119"/>
    </location>
</feature>
<dbReference type="EMBL" id="JARYMX010000007">
    <property type="protein sequence ID" value="KAJ9541207.1"/>
    <property type="molecule type" value="Genomic_DNA"/>
</dbReference>
<evidence type="ECO:0000313" key="2">
    <source>
        <dbReference type="EMBL" id="KAJ9541207.1"/>
    </source>
</evidence>
<dbReference type="InterPro" id="IPR040249">
    <property type="entry name" value="Ricin_B-like_lectin_EULS3-like"/>
</dbReference>
<dbReference type="PANTHER" id="PTHR31257:SF2">
    <property type="entry name" value="RICIN B-LIKE LECTIN EULS3"/>
    <property type="match status" value="1"/>
</dbReference>
<dbReference type="AlphaFoldDB" id="A0AA38VWZ0"/>
<keyword evidence="3" id="KW-1185">Reference proteome</keyword>
<evidence type="ECO:0000313" key="3">
    <source>
        <dbReference type="Proteomes" id="UP001172457"/>
    </source>
</evidence>
<dbReference type="CDD" id="cd23431">
    <property type="entry name" value="beta-trefoil_Ricin_AtEULS3-like"/>
    <property type="match status" value="1"/>
</dbReference>
<comment type="caution">
    <text evidence="2">The sequence shown here is derived from an EMBL/GenBank/DDBJ whole genome shotgun (WGS) entry which is preliminary data.</text>
</comment>
<evidence type="ECO:0000256" key="1">
    <source>
        <dbReference type="SAM" id="MobiDB-lite"/>
    </source>
</evidence>
<name>A0AA38VWZ0_9ASTR</name>
<feature type="region of interest" description="Disordered" evidence="1">
    <location>
        <begin position="1"/>
        <end position="122"/>
    </location>
</feature>
<proteinExistence type="predicted"/>
<dbReference type="SUPFAM" id="SSF50370">
    <property type="entry name" value="Ricin B-like lectins"/>
    <property type="match status" value="1"/>
</dbReference>
<dbReference type="Proteomes" id="UP001172457">
    <property type="component" value="Chromosome 7"/>
</dbReference>
<dbReference type="SUPFAM" id="SSF101447">
    <property type="entry name" value="Formin homology 2 domain (FH2 domain)"/>
    <property type="match status" value="1"/>
</dbReference>
<organism evidence="2 3">
    <name type="scientific">Centaurea solstitialis</name>
    <name type="common">yellow star-thistle</name>
    <dbReference type="NCBI Taxonomy" id="347529"/>
    <lineage>
        <taxon>Eukaryota</taxon>
        <taxon>Viridiplantae</taxon>
        <taxon>Streptophyta</taxon>
        <taxon>Embryophyta</taxon>
        <taxon>Tracheophyta</taxon>
        <taxon>Spermatophyta</taxon>
        <taxon>Magnoliopsida</taxon>
        <taxon>eudicotyledons</taxon>
        <taxon>Gunneridae</taxon>
        <taxon>Pentapetalae</taxon>
        <taxon>asterids</taxon>
        <taxon>campanulids</taxon>
        <taxon>Asterales</taxon>
        <taxon>Asteraceae</taxon>
        <taxon>Carduoideae</taxon>
        <taxon>Cardueae</taxon>
        <taxon>Centaureinae</taxon>
        <taxon>Centaurea</taxon>
    </lineage>
</organism>
<dbReference type="Gene3D" id="2.80.10.50">
    <property type="match status" value="1"/>
</dbReference>
<reference evidence="2" key="1">
    <citation type="submission" date="2023-03" db="EMBL/GenBank/DDBJ databases">
        <title>Chromosome-scale reference genome and RAD-based genetic map of yellow starthistle (Centaurea solstitialis) reveal putative structural variation and QTLs associated with invader traits.</title>
        <authorList>
            <person name="Reatini B."/>
            <person name="Cang F.A."/>
            <person name="Jiang Q."/>
            <person name="Mckibben M.T.W."/>
            <person name="Barker M.S."/>
            <person name="Rieseberg L.H."/>
            <person name="Dlugosch K.M."/>
        </authorList>
    </citation>
    <scope>NUCLEOTIDE SEQUENCE</scope>
    <source>
        <strain evidence="2">CAN-66</strain>
        <tissue evidence="2">Leaf</tissue>
    </source>
</reference>
<feature type="compositionally biased region" description="Basic residues" evidence="1">
    <location>
        <begin position="1"/>
        <end position="16"/>
    </location>
</feature>
<gene>
    <name evidence="2" type="ORF">OSB04_027713</name>
</gene>
<sequence length="299" mass="34370">MDPYGHNHHHTTHHHRREEEQHPPYPPPPHFGGGPPPPPPHFGGGPPVHYPPPPPPHVDHHHHREEPPYPPPPHRGELYPPPPYTADYYRPPPPPPQPVHHMPPNPIINHHHTDHHHKVPERYTDNKPTVRVYSKARSDFSLTIREGKVILAPSNPSDPHQHWVKDEKYSTRVKDEQGYPSFALVNKATGQAIKHSIGATYPVQLTEYNPNKLDESVLWTESKDLGDGYRTVRMVNNIRLNVDAFNGDQNHGGVHDGTKIVLWEWKKGDNQRWNMVPYCKFLHTNLLLSVHICIQFVIK</sequence>
<feature type="compositionally biased region" description="Pro residues" evidence="1">
    <location>
        <begin position="68"/>
        <end position="106"/>
    </location>
</feature>